<dbReference type="GO" id="GO:0005829">
    <property type="term" value="C:cytosol"/>
    <property type="evidence" value="ECO:0007669"/>
    <property type="project" value="TreeGrafter"/>
</dbReference>
<comment type="caution">
    <text evidence="11">The sequence shown here is derived from an EMBL/GenBank/DDBJ whole genome shotgun (WGS) entry which is preliminary data.</text>
</comment>
<dbReference type="InterPro" id="IPR043129">
    <property type="entry name" value="ATPase_NBD"/>
</dbReference>
<evidence type="ECO:0000313" key="11">
    <source>
        <dbReference type="EMBL" id="CAI5755860.1"/>
    </source>
</evidence>
<keyword evidence="4 8" id="KW-0547">Nucleotide-binding</keyword>
<dbReference type="GO" id="GO:0005739">
    <property type="term" value="C:mitochondrion"/>
    <property type="evidence" value="ECO:0007669"/>
    <property type="project" value="TreeGrafter"/>
</dbReference>
<evidence type="ECO:0000256" key="6">
    <source>
        <dbReference type="ARBA" id="ARBA00022840"/>
    </source>
</evidence>
<comment type="pathway">
    <text evidence="1">Carbohydrate degradation; glycolysis; D-glyceraldehyde 3-phosphate and glycerone phosphate from D-glucose: step 1/4.</text>
</comment>
<evidence type="ECO:0000256" key="5">
    <source>
        <dbReference type="ARBA" id="ARBA00022777"/>
    </source>
</evidence>
<dbReference type="GO" id="GO:0006096">
    <property type="term" value="P:glycolytic process"/>
    <property type="evidence" value="ECO:0007669"/>
    <property type="project" value="UniProtKB-KW"/>
</dbReference>
<accession>A0A9W4TS55</accession>
<comment type="similarity">
    <text evidence="2 8">Belongs to the hexokinase family.</text>
</comment>
<dbReference type="OrthoDB" id="419537at2759"/>
<feature type="domain" description="Hexokinase C-terminal" evidence="10">
    <location>
        <begin position="224"/>
        <end position="471"/>
    </location>
</feature>
<sequence>MYLPHHLEPTIKQLEEDFAISDEFLIKASDFFLQSMDEGLKAPEQSREHMPMIPTYVTAIPTGKEKGLYLAADLGGTNFRVCSVDLKGDHTHELIQNKYRIPQELMKASSADKLFSYLAQKIESFLDEHHTEAKEKSTQPLKLGFTFSFPVNQTNLDEGTLIRWTKGFDIPDAVDRDIVDLLQANLTVLEINVKVVALANDTVGTLLSGAYQNNPAETNANTIVGAIFGTGTNGAYFETLENIPKLKNPPPGAKGMVINTEWGSFDNTLKILPRTKYDEIVDSETANKGYHLFEKRISGMFLGEILRVILIDLFKQDLIFTDLYKARGGSLPHRLAQPWQLDSEVLSYLQIDDSTDLKMSELILQNTLRLPTTRDERVVIQRLTQAISNRAAKLSAIPLATIAKRVKDQYKDDDKDFEFGCDGSVVEFYPGFRQAILDSVNVIDPLKGTNKKIHIRISKDGSSVGVAVVPALVEEIQKNPHNL</sequence>
<dbReference type="GO" id="GO:0008865">
    <property type="term" value="F:fructokinase activity"/>
    <property type="evidence" value="ECO:0007669"/>
    <property type="project" value="TreeGrafter"/>
</dbReference>
<dbReference type="PANTHER" id="PTHR19443:SF30">
    <property type="entry name" value="GLUCOKINASE-1-RELATED"/>
    <property type="match status" value="1"/>
</dbReference>
<dbReference type="PROSITE" id="PS00378">
    <property type="entry name" value="HEXOKINASE_1"/>
    <property type="match status" value="1"/>
</dbReference>
<feature type="domain" description="Hexokinase N-terminal" evidence="9">
    <location>
        <begin position="11"/>
        <end position="211"/>
    </location>
</feature>
<evidence type="ECO:0000256" key="8">
    <source>
        <dbReference type="RuleBase" id="RU362007"/>
    </source>
</evidence>
<dbReference type="GO" id="GO:0005524">
    <property type="term" value="F:ATP binding"/>
    <property type="evidence" value="ECO:0007669"/>
    <property type="project" value="UniProtKB-UniRule"/>
</dbReference>
<dbReference type="InterPro" id="IPR019807">
    <property type="entry name" value="Hexokinase_BS"/>
</dbReference>
<dbReference type="AlphaFoldDB" id="A0A9W4TS55"/>
<keyword evidence="7 8" id="KW-0324">Glycolysis</keyword>
<keyword evidence="3 8" id="KW-0808">Transferase</keyword>
<keyword evidence="5 8" id="KW-0418">Kinase</keyword>
<keyword evidence="12" id="KW-1185">Reference proteome</keyword>
<dbReference type="GO" id="GO:0005536">
    <property type="term" value="F:D-glucose binding"/>
    <property type="evidence" value="ECO:0007669"/>
    <property type="project" value="InterPro"/>
</dbReference>
<evidence type="ECO:0000256" key="3">
    <source>
        <dbReference type="ARBA" id="ARBA00022679"/>
    </source>
</evidence>
<keyword evidence="6 8" id="KW-0067">ATP-binding</keyword>
<dbReference type="PRINTS" id="PR00475">
    <property type="entry name" value="HEXOKINASE"/>
</dbReference>
<dbReference type="Gene3D" id="3.30.420.40">
    <property type="match status" value="1"/>
</dbReference>
<dbReference type="Pfam" id="PF03727">
    <property type="entry name" value="Hexokinase_2"/>
    <property type="match status" value="1"/>
</dbReference>
<evidence type="ECO:0000313" key="12">
    <source>
        <dbReference type="Proteomes" id="UP001152885"/>
    </source>
</evidence>
<dbReference type="Gene3D" id="3.40.367.20">
    <property type="match status" value="1"/>
</dbReference>
<dbReference type="InterPro" id="IPR001312">
    <property type="entry name" value="Hexokinase"/>
</dbReference>
<dbReference type="Pfam" id="PF00349">
    <property type="entry name" value="Hexokinase_1"/>
    <property type="match status" value="1"/>
</dbReference>
<name>A0A9W4TS55_9ASCO</name>
<gene>
    <name evidence="11" type="ORF">CANVERA_P0376</name>
</gene>
<dbReference type="PROSITE" id="PS51748">
    <property type="entry name" value="HEXOKINASE_2"/>
    <property type="match status" value="1"/>
</dbReference>
<evidence type="ECO:0000259" key="10">
    <source>
        <dbReference type="Pfam" id="PF03727"/>
    </source>
</evidence>
<dbReference type="GO" id="GO:0006006">
    <property type="term" value="P:glucose metabolic process"/>
    <property type="evidence" value="ECO:0007669"/>
    <property type="project" value="TreeGrafter"/>
</dbReference>
<reference evidence="11" key="1">
    <citation type="submission" date="2022-12" db="EMBL/GenBank/DDBJ databases">
        <authorList>
            <person name="Brejova B."/>
        </authorList>
    </citation>
    <scope>NUCLEOTIDE SEQUENCE</scope>
</reference>
<protein>
    <recommendedName>
        <fullName evidence="8">Phosphotransferase</fullName>
        <ecNumber evidence="8">2.7.1.-</ecNumber>
    </recommendedName>
</protein>
<evidence type="ECO:0000259" key="9">
    <source>
        <dbReference type="Pfam" id="PF00349"/>
    </source>
</evidence>
<evidence type="ECO:0000256" key="1">
    <source>
        <dbReference type="ARBA" id="ARBA00004888"/>
    </source>
</evidence>
<dbReference type="GO" id="GO:0001678">
    <property type="term" value="P:intracellular glucose homeostasis"/>
    <property type="evidence" value="ECO:0007669"/>
    <property type="project" value="InterPro"/>
</dbReference>
<evidence type="ECO:0000256" key="7">
    <source>
        <dbReference type="ARBA" id="ARBA00023152"/>
    </source>
</evidence>
<dbReference type="InterPro" id="IPR022672">
    <property type="entry name" value="Hexokinase_N"/>
</dbReference>
<evidence type="ECO:0000256" key="2">
    <source>
        <dbReference type="ARBA" id="ARBA00009225"/>
    </source>
</evidence>
<dbReference type="Proteomes" id="UP001152885">
    <property type="component" value="Unassembled WGS sequence"/>
</dbReference>
<dbReference type="GO" id="GO:0004340">
    <property type="term" value="F:glucokinase activity"/>
    <property type="evidence" value="ECO:0007669"/>
    <property type="project" value="TreeGrafter"/>
</dbReference>
<dbReference type="SUPFAM" id="SSF53067">
    <property type="entry name" value="Actin-like ATPase domain"/>
    <property type="match status" value="2"/>
</dbReference>
<dbReference type="FunFam" id="3.30.420.40:FF:000034">
    <property type="entry name" value="Phosphotransferase"/>
    <property type="match status" value="1"/>
</dbReference>
<dbReference type="EC" id="2.7.1.-" evidence="8"/>
<dbReference type="InterPro" id="IPR022673">
    <property type="entry name" value="Hexokinase_C"/>
</dbReference>
<dbReference type="EMBL" id="CANTUO010000001">
    <property type="protein sequence ID" value="CAI5755860.1"/>
    <property type="molecule type" value="Genomic_DNA"/>
</dbReference>
<evidence type="ECO:0000256" key="4">
    <source>
        <dbReference type="ARBA" id="ARBA00022741"/>
    </source>
</evidence>
<organism evidence="11 12">
    <name type="scientific">Candida verbasci</name>
    <dbReference type="NCBI Taxonomy" id="1227364"/>
    <lineage>
        <taxon>Eukaryota</taxon>
        <taxon>Fungi</taxon>
        <taxon>Dikarya</taxon>
        <taxon>Ascomycota</taxon>
        <taxon>Saccharomycotina</taxon>
        <taxon>Pichiomycetes</taxon>
        <taxon>Debaryomycetaceae</taxon>
        <taxon>Candida/Lodderomyces clade</taxon>
        <taxon>Candida</taxon>
    </lineage>
</organism>
<proteinExistence type="inferred from homology"/>
<dbReference type="PANTHER" id="PTHR19443">
    <property type="entry name" value="HEXOKINASE"/>
    <property type="match status" value="1"/>
</dbReference>